<accession>A0AAU7Q204</accession>
<dbReference type="InterPro" id="IPR011855">
    <property type="entry name" value="Phgtail_TP901_1"/>
</dbReference>
<evidence type="ECO:0000313" key="1">
    <source>
        <dbReference type="EMBL" id="XBS67031.1"/>
    </source>
</evidence>
<reference evidence="1" key="1">
    <citation type="submission" date="2024-06" db="EMBL/GenBank/DDBJ databases">
        <authorList>
            <person name="Dussert Y."/>
            <person name="Peccoud J."/>
            <person name="Pigeault R."/>
        </authorList>
    </citation>
    <scope>NUCLEOTIDE SEQUENCE</scope>
    <source>
        <strain evidence="1">WArc</strain>
    </source>
</reference>
<organism evidence="1">
    <name type="scientific">Wolbachia endosymbiont of Armadillidium arcangelii</name>
    <dbReference type="NCBI Taxonomy" id="3158571"/>
    <lineage>
        <taxon>Bacteria</taxon>
        <taxon>Pseudomonadati</taxon>
        <taxon>Pseudomonadota</taxon>
        <taxon>Alphaproteobacteria</taxon>
        <taxon>Rickettsiales</taxon>
        <taxon>Anaplasmataceae</taxon>
        <taxon>Wolbachieae</taxon>
        <taxon>Wolbachia</taxon>
    </lineage>
</organism>
<name>A0AAU7Q204_9RICK</name>
<sequence length="129" mass="14826">MSKLQLKIKGHDSNFVVLNNIRNLRFTLRNNKEEMKDISSFGWRKVLDCAGSRQITIKINGILNSAMADELLRNSAILNSNNDYEISFSAKEKIRLRCSVELYERYYDPATFDSFTVVLASAEVVNTFH</sequence>
<dbReference type="RefSeq" id="WP_047759797.1">
    <property type="nucleotide sequence ID" value="NZ_CP157942.1"/>
</dbReference>
<dbReference type="Pfam" id="PF06199">
    <property type="entry name" value="Phage_tail_2"/>
    <property type="match status" value="1"/>
</dbReference>
<protein>
    <submittedName>
        <fullName evidence="1">Phage tail tube protein</fullName>
    </submittedName>
</protein>
<gene>
    <name evidence="1" type="ORF">ABLO99_07740</name>
</gene>
<proteinExistence type="predicted"/>
<dbReference type="AlphaFoldDB" id="A0AAU7Q204"/>
<dbReference type="EMBL" id="CP157942">
    <property type="protein sequence ID" value="XBS67031.1"/>
    <property type="molecule type" value="Genomic_DNA"/>
</dbReference>